<sequence>MSILLDSTAFPHVVERIIANTSSVSTLLAWRLTCKRYHAIADAHLFRHAVVRRNPLEKPTLYKRLVERRRDIPILGFLGPQVLHKHDGMARKDRRRYPNMFDEMEHIGKTSIEFTVAPVSGLEADAGLPQLPWKVAVLDIVGRGRLMPMDFALASSPRANRIGEDFYRLKDRYARKLAHPVPTAPRTSPLILRRFDTAPLEIWHGYVDTTVDFYTIGRWRHGSRMPPSRTYVRHAEWLAEPWWYERPDEFSMSISGSLYTYPEPVDNAILVLAQHCAPPAPHLVMKELTGFAQIWAQDLLSGASVMTFVGLEHWLPGVDHDQIKEDALLRVRDADGYVRHC</sequence>
<dbReference type="RefSeq" id="XP_069212231.1">
    <property type="nucleotide sequence ID" value="XM_069348687.1"/>
</dbReference>
<dbReference type="EMBL" id="JBBXJM010000001">
    <property type="protein sequence ID" value="KAL1412287.1"/>
    <property type="molecule type" value="Genomic_DNA"/>
</dbReference>
<evidence type="ECO:0000313" key="1">
    <source>
        <dbReference type="EMBL" id="KAL1412287.1"/>
    </source>
</evidence>
<evidence type="ECO:0000313" key="2">
    <source>
        <dbReference type="Proteomes" id="UP001565368"/>
    </source>
</evidence>
<accession>A0ABR3QC96</accession>
<name>A0ABR3QC96_9TREE</name>
<evidence type="ECO:0008006" key="3">
    <source>
        <dbReference type="Google" id="ProtNLM"/>
    </source>
</evidence>
<protein>
    <recommendedName>
        <fullName evidence="3">F-box domain-containing protein</fullName>
    </recommendedName>
</protein>
<dbReference type="Proteomes" id="UP001565368">
    <property type="component" value="Unassembled WGS sequence"/>
</dbReference>
<reference evidence="1 2" key="1">
    <citation type="submission" date="2023-08" db="EMBL/GenBank/DDBJ databases">
        <title>Annotated Genome Sequence of Vanrija albida AlHP1.</title>
        <authorList>
            <person name="Herzog R."/>
        </authorList>
    </citation>
    <scope>NUCLEOTIDE SEQUENCE [LARGE SCALE GENOMIC DNA]</scope>
    <source>
        <strain evidence="1 2">AlHP1</strain>
    </source>
</reference>
<gene>
    <name evidence="1" type="ORF">Q8F55_000031</name>
</gene>
<keyword evidence="2" id="KW-1185">Reference proteome</keyword>
<comment type="caution">
    <text evidence="1">The sequence shown here is derived from an EMBL/GenBank/DDBJ whole genome shotgun (WGS) entry which is preliminary data.</text>
</comment>
<organism evidence="1 2">
    <name type="scientific">Vanrija albida</name>
    <dbReference type="NCBI Taxonomy" id="181172"/>
    <lineage>
        <taxon>Eukaryota</taxon>
        <taxon>Fungi</taxon>
        <taxon>Dikarya</taxon>
        <taxon>Basidiomycota</taxon>
        <taxon>Agaricomycotina</taxon>
        <taxon>Tremellomycetes</taxon>
        <taxon>Trichosporonales</taxon>
        <taxon>Trichosporonaceae</taxon>
        <taxon>Vanrija</taxon>
    </lineage>
</organism>
<proteinExistence type="predicted"/>
<dbReference type="GeneID" id="95981074"/>